<dbReference type="AlphaFoldDB" id="A0A0L6CFW6"/>
<keyword evidence="2" id="KW-1185">Reference proteome</keyword>
<accession>A0A0L6CFW6</accession>
<sequence>MPTSYDTRLESSTDIAAPPEQVWSLVGDVLRMPEWSPQVDSTRLRSGFERLELGAEFTNKNSQGELEWVTHGRVVRWAPGREVAFRIEENWTVWSYTLQPYADGTRLTLRREAPDGLSDASRSSIDDWFGGPDTFAATMRDGMDRTLAAIKAAVEG</sequence>
<dbReference type="CDD" id="cd07812">
    <property type="entry name" value="SRPBCC"/>
    <property type="match status" value="1"/>
</dbReference>
<protein>
    <submittedName>
        <fullName evidence="1">Polyketide cyclase</fullName>
    </submittedName>
</protein>
<dbReference type="InterPro" id="IPR023393">
    <property type="entry name" value="START-like_dom_sf"/>
</dbReference>
<dbReference type="STRING" id="1631356.VV01_03760"/>
<dbReference type="Proteomes" id="UP000037397">
    <property type="component" value="Unassembled WGS sequence"/>
</dbReference>
<gene>
    <name evidence="1" type="ORF">VV01_03760</name>
</gene>
<dbReference type="Pfam" id="PF10604">
    <property type="entry name" value="Polyketide_cyc2"/>
    <property type="match status" value="1"/>
</dbReference>
<evidence type="ECO:0000313" key="1">
    <source>
        <dbReference type="EMBL" id="KNX36465.1"/>
    </source>
</evidence>
<dbReference type="InterPro" id="IPR019587">
    <property type="entry name" value="Polyketide_cyclase/dehydratase"/>
</dbReference>
<dbReference type="Gene3D" id="3.30.530.20">
    <property type="match status" value="1"/>
</dbReference>
<comment type="caution">
    <text evidence="1">The sequence shown here is derived from an EMBL/GenBank/DDBJ whole genome shotgun (WGS) entry which is preliminary data.</text>
</comment>
<dbReference type="SUPFAM" id="SSF55961">
    <property type="entry name" value="Bet v1-like"/>
    <property type="match status" value="1"/>
</dbReference>
<proteinExistence type="predicted"/>
<dbReference type="EMBL" id="LAIR01000002">
    <property type="protein sequence ID" value="KNX36465.1"/>
    <property type="molecule type" value="Genomic_DNA"/>
</dbReference>
<dbReference type="OrthoDB" id="6624781at2"/>
<dbReference type="RefSeq" id="WP_050668720.1">
    <property type="nucleotide sequence ID" value="NZ_LAIR01000002.1"/>
</dbReference>
<reference evidence="2" key="1">
    <citation type="submission" date="2015-03" db="EMBL/GenBank/DDBJ databases">
        <title>Luteipulveratus halotolerans sp. nov., a novel actinobacterium (Dermacoccaceae) from Sarawak, Malaysia.</title>
        <authorList>
            <person name="Juboi H."/>
            <person name="Basik A."/>
            <person name="Shamsul S.S."/>
            <person name="Arnold P."/>
            <person name="Schmitt E.K."/>
            <person name="Sanglier J.-J."/>
            <person name="Yeo T."/>
        </authorList>
    </citation>
    <scope>NUCLEOTIDE SEQUENCE [LARGE SCALE GENOMIC DNA]</scope>
    <source>
        <strain evidence="2">C296001</strain>
    </source>
</reference>
<name>A0A0L6CFW6_9MICO</name>
<organism evidence="1 2">
    <name type="scientific">Luteipulveratus halotolerans</name>
    <dbReference type="NCBI Taxonomy" id="1631356"/>
    <lineage>
        <taxon>Bacteria</taxon>
        <taxon>Bacillati</taxon>
        <taxon>Actinomycetota</taxon>
        <taxon>Actinomycetes</taxon>
        <taxon>Micrococcales</taxon>
        <taxon>Dermacoccaceae</taxon>
        <taxon>Luteipulveratus</taxon>
    </lineage>
</organism>
<evidence type="ECO:0000313" key="2">
    <source>
        <dbReference type="Proteomes" id="UP000037397"/>
    </source>
</evidence>